<dbReference type="PANTHER" id="PTHR37313">
    <property type="entry name" value="UPF0749 PROTEIN RV1825"/>
    <property type="match status" value="1"/>
</dbReference>
<organism evidence="2 3">
    <name type="scientific">Sanguibacter suaedae</name>
    <dbReference type="NCBI Taxonomy" id="2795737"/>
    <lineage>
        <taxon>Bacteria</taxon>
        <taxon>Bacillati</taxon>
        <taxon>Actinomycetota</taxon>
        <taxon>Actinomycetes</taxon>
        <taxon>Micrococcales</taxon>
        <taxon>Sanguibacteraceae</taxon>
        <taxon>Sanguibacter</taxon>
    </lineage>
</organism>
<comment type="caution">
    <text evidence="2">The sequence shown here is derived from an EMBL/GenBank/DDBJ whole genome shotgun (WGS) entry which is preliminary data.</text>
</comment>
<dbReference type="RefSeq" id="WP_198733949.1">
    <property type="nucleotide sequence ID" value="NZ_JAEINH010000007.1"/>
</dbReference>
<evidence type="ECO:0000313" key="2">
    <source>
        <dbReference type="EMBL" id="MBI9115394.1"/>
    </source>
</evidence>
<keyword evidence="3" id="KW-1185">Reference proteome</keyword>
<dbReference type="GO" id="GO:0005886">
    <property type="term" value="C:plasma membrane"/>
    <property type="evidence" value="ECO:0007669"/>
    <property type="project" value="TreeGrafter"/>
</dbReference>
<dbReference type="InterPro" id="IPR010273">
    <property type="entry name" value="DUF881"/>
</dbReference>
<sequence length="284" mass="30178">MTPARRATDESMAGRRPVDESMTLLNEVMHRPLDPGYAEAAARRADGQQPVRGWSTKAWLLALAALLGLVTATATAKLREPEPAALQARQLLEEQIVERRDQVDLAVEENQSLQDSIDELRDATLESTSPETLEVVRRDNLVNGTVAVRGPGMVVTVEDGVLAEEDPLAYVQDQDLQTLVNALWAAGAEGISINGQRLTATTAIRSAGAAVLVDLVGLQSPYVVSVVGDPEGMETALARSSAASTLASLANKYGIRTTVARVDDVTLPAGSSDVLFSARPLEDG</sequence>
<gene>
    <name evidence="2" type="ORF">JAV76_10275</name>
</gene>
<evidence type="ECO:0000313" key="3">
    <source>
        <dbReference type="Proteomes" id="UP000602087"/>
    </source>
</evidence>
<dbReference type="Proteomes" id="UP000602087">
    <property type="component" value="Unassembled WGS sequence"/>
</dbReference>
<dbReference type="EMBL" id="JAEINH010000007">
    <property type="protein sequence ID" value="MBI9115394.1"/>
    <property type="molecule type" value="Genomic_DNA"/>
</dbReference>
<dbReference type="Pfam" id="PF05949">
    <property type="entry name" value="DUF881"/>
    <property type="match status" value="1"/>
</dbReference>
<evidence type="ECO:0000256" key="1">
    <source>
        <dbReference type="ARBA" id="ARBA00009108"/>
    </source>
</evidence>
<dbReference type="PANTHER" id="PTHR37313:SF1">
    <property type="entry name" value="UPF0749 PROTEIN RV1823"/>
    <property type="match status" value="1"/>
</dbReference>
<name>A0A934ME58_9MICO</name>
<proteinExistence type="inferred from homology"/>
<dbReference type="AlphaFoldDB" id="A0A934ME58"/>
<dbReference type="Gene3D" id="3.30.70.1880">
    <property type="entry name" value="Protein of unknown function DUF881"/>
    <property type="match status" value="1"/>
</dbReference>
<accession>A0A934ME58</accession>
<reference evidence="2" key="1">
    <citation type="submission" date="2020-12" db="EMBL/GenBank/DDBJ databases">
        <title>Sanguibacter suaedae sp. nov., isolated from Suaeda aralocaspica.</title>
        <authorList>
            <person name="Ma Q."/>
        </authorList>
    </citation>
    <scope>NUCLEOTIDE SEQUENCE</scope>
    <source>
        <strain evidence="2">YZGR15</strain>
    </source>
</reference>
<comment type="similarity">
    <text evidence="1">Belongs to the UPF0749 family.</text>
</comment>
<protein>
    <submittedName>
        <fullName evidence="2">DUF881 domain-containing protein</fullName>
    </submittedName>
</protein>